<evidence type="ECO:0000313" key="3">
    <source>
        <dbReference type="Proteomes" id="UP001345963"/>
    </source>
</evidence>
<name>A0ABU7AT04_9TELE</name>
<feature type="transmembrane region" description="Helical" evidence="1">
    <location>
        <begin position="6"/>
        <end position="28"/>
    </location>
</feature>
<keyword evidence="1" id="KW-0812">Transmembrane</keyword>
<evidence type="ECO:0000256" key="1">
    <source>
        <dbReference type="SAM" id="Phobius"/>
    </source>
</evidence>
<protein>
    <recommendedName>
        <fullName evidence="4">Secreted protein</fullName>
    </recommendedName>
</protein>
<keyword evidence="1" id="KW-1133">Transmembrane helix</keyword>
<proteinExistence type="predicted"/>
<evidence type="ECO:0000313" key="2">
    <source>
        <dbReference type="EMBL" id="MED6240565.1"/>
    </source>
</evidence>
<comment type="caution">
    <text evidence="2">The sequence shown here is derived from an EMBL/GenBank/DDBJ whole genome shotgun (WGS) entry which is preliminary data.</text>
</comment>
<accession>A0ABU7AT04</accession>
<sequence length="126" mass="15186">MYITCIAYIHTYMYSFYFQLLIVVLYLSDAECGTQILRLTFERCRDFEVCVFSRCTISLYSNICVTYGVFGFFHCSHLQHTFLCQFFTQRFLQICFAGTLRHFYVKMINYNKQIGFLTFVHFDPRR</sequence>
<organism evidence="2 3">
    <name type="scientific">Ataeniobius toweri</name>
    <dbReference type="NCBI Taxonomy" id="208326"/>
    <lineage>
        <taxon>Eukaryota</taxon>
        <taxon>Metazoa</taxon>
        <taxon>Chordata</taxon>
        <taxon>Craniata</taxon>
        <taxon>Vertebrata</taxon>
        <taxon>Euteleostomi</taxon>
        <taxon>Actinopterygii</taxon>
        <taxon>Neopterygii</taxon>
        <taxon>Teleostei</taxon>
        <taxon>Neoteleostei</taxon>
        <taxon>Acanthomorphata</taxon>
        <taxon>Ovalentaria</taxon>
        <taxon>Atherinomorphae</taxon>
        <taxon>Cyprinodontiformes</taxon>
        <taxon>Goodeidae</taxon>
        <taxon>Ataeniobius</taxon>
    </lineage>
</organism>
<dbReference type="EMBL" id="JAHUTI010024842">
    <property type="protein sequence ID" value="MED6240565.1"/>
    <property type="molecule type" value="Genomic_DNA"/>
</dbReference>
<keyword evidence="1" id="KW-0472">Membrane</keyword>
<reference evidence="2 3" key="1">
    <citation type="submission" date="2021-07" db="EMBL/GenBank/DDBJ databases">
        <authorList>
            <person name="Palmer J.M."/>
        </authorList>
    </citation>
    <scope>NUCLEOTIDE SEQUENCE [LARGE SCALE GENOMIC DNA]</scope>
    <source>
        <strain evidence="2 3">AT_MEX2019</strain>
        <tissue evidence="2">Muscle</tissue>
    </source>
</reference>
<gene>
    <name evidence="2" type="ORF">ATANTOWER_023323</name>
</gene>
<dbReference type="Proteomes" id="UP001345963">
    <property type="component" value="Unassembled WGS sequence"/>
</dbReference>
<keyword evidence="3" id="KW-1185">Reference proteome</keyword>
<evidence type="ECO:0008006" key="4">
    <source>
        <dbReference type="Google" id="ProtNLM"/>
    </source>
</evidence>